<organism evidence="2 3">
    <name type="scientific">Gymnopus androsaceus JB14</name>
    <dbReference type="NCBI Taxonomy" id="1447944"/>
    <lineage>
        <taxon>Eukaryota</taxon>
        <taxon>Fungi</taxon>
        <taxon>Dikarya</taxon>
        <taxon>Basidiomycota</taxon>
        <taxon>Agaricomycotina</taxon>
        <taxon>Agaricomycetes</taxon>
        <taxon>Agaricomycetidae</taxon>
        <taxon>Agaricales</taxon>
        <taxon>Marasmiineae</taxon>
        <taxon>Omphalotaceae</taxon>
        <taxon>Gymnopus</taxon>
    </lineage>
</organism>
<gene>
    <name evidence="2" type="ORF">BT96DRAFT_768046</name>
</gene>
<feature type="non-terminal residue" evidence="2">
    <location>
        <position position="1"/>
    </location>
</feature>
<protein>
    <submittedName>
        <fullName evidence="2">Uncharacterized protein</fullName>
    </submittedName>
</protein>
<sequence>KLDVRKRKQASLPADSEWRNTKYDPAFEHQIMSEDEYETEEKKTFISHAPHHCSDILQSLFDNVDAVVDPNAPVPGYIPRIRGEKKEVPLHITHSIAGCSQRWMVDTNWLQTHPESDTPCTLADNGKAWGDPMDPEEIEDQAKDYAKEK</sequence>
<dbReference type="EMBL" id="ML769783">
    <property type="protein sequence ID" value="KAE9387734.1"/>
    <property type="molecule type" value="Genomic_DNA"/>
</dbReference>
<evidence type="ECO:0000313" key="3">
    <source>
        <dbReference type="Proteomes" id="UP000799118"/>
    </source>
</evidence>
<accession>A0A6A4GRD0</accession>
<feature type="region of interest" description="Disordered" evidence="1">
    <location>
        <begin position="1"/>
        <end position="21"/>
    </location>
</feature>
<proteinExistence type="predicted"/>
<feature type="compositionally biased region" description="Basic and acidic residues" evidence="1">
    <location>
        <begin position="140"/>
        <end position="149"/>
    </location>
</feature>
<reference evidence="2" key="1">
    <citation type="journal article" date="2019" name="Environ. Microbiol.">
        <title>Fungal ecological strategies reflected in gene transcription - a case study of two litter decomposers.</title>
        <authorList>
            <person name="Barbi F."/>
            <person name="Kohler A."/>
            <person name="Barry K."/>
            <person name="Baskaran P."/>
            <person name="Daum C."/>
            <person name="Fauchery L."/>
            <person name="Ihrmark K."/>
            <person name="Kuo A."/>
            <person name="LaButti K."/>
            <person name="Lipzen A."/>
            <person name="Morin E."/>
            <person name="Grigoriev I.V."/>
            <person name="Henrissat B."/>
            <person name="Lindahl B."/>
            <person name="Martin F."/>
        </authorList>
    </citation>
    <scope>NUCLEOTIDE SEQUENCE</scope>
    <source>
        <strain evidence="2">JB14</strain>
    </source>
</reference>
<dbReference type="AlphaFoldDB" id="A0A6A4GRD0"/>
<evidence type="ECO:0000313" key="2">
    <source>
        <dbReference type="EMBL" id="KAE9387734.1"/>
    </source>
</evidence>
<keyword evidence="3" id="KW-1185">Reference proteome</keyword>
<dbReference type="Proteomes" id="UP000799118">
    <property type="component" value="Unassembled WGS sequence"/>
</dbReference>
<feature type="region of interest" description="Disordered" evidence="1">
    <location>
        <begin position="116"/>
        <end position="149"/>
    </location>
</feature>
<evidence type="ECO:0000256" key="1">
    <source>
        <dbReference type="SAM" id="MobiDB-lite"/>
    </source>
</evidence>
<name>A0A6A4GRD0_9AGAR</name>
<feature type="non-terminal residue" evidence="2">
    <location>
        <position position="149"/>
    </location>
</feature>
<dbReference type="OrthoDB" id="3069035at2759"/>